<feature type="domain" description="VTT" evidence="3">
    <location>
        <begin position="29"/>
        <end position="155"/>
    </location>
</feature>
<evidence type="ECO:0000259" key="3">
    <source>
        <dbReference type="Pfam" id="PF09335"/>
    </source>
</evidence>
<dbReference type="InterPro" id="IPR032816">
    <property type="entry name" value="VTT_dom"/>
</dbReference>
<dbReference type="PANTHER" id="PTHR42709">
    <property type="entry name" value="ALKALINE PHOSPHATASE LIKE PROTEIN"/>
    <property type="match status" value="1"/>
</dbReference>
<dbReference type="Pfam" id="PF09335">
    <property type="entry name" value="VTT_dom"/>
    <property type="match status" value="1"/>
</dbReference>
<reference evidence="4 5" key="1">
    <citation type="submission" date="2021-01" db="EMBL/GenBank/DDBJ databases">
        <title>FDA dAtabase for Regulatory Grade micrObial Sequences (FDA-ARGOS): Supporting development and validation of Infectious Disease Dx tests.</title>
        <authorList>
            <person name="Nelson B."/>
            <person name="Plummer A."/>
            <person name="Tallon L."/>
            <person name="Sadzewicz L."/>
            <person name="Zhao X."/>
            <person name="Boylan J."/>
            <person name="Ott S."/>
            <person name="Bowen H."/>
            <person name="Vavikolanu K."/>
            <person name="Mehta A."/>
            <person name="Aluvathingal J."/>
            <person name="Nadendla S."/>
            <person name="Myers T."/>
            <person name="Yan Y."/>
            <person name="Sichtig H."/>
        </authorList>
    </citation>
    <scope>NUCLEOTIDE SEQUENCE [LARGE SCALE GENOMIC DNA]</scope>
    <source>
        <strain evidence="4 5">FDAARGOS_1161</strain>
    </source>
</reference>
<keyword evidence="5" id="KW-1185">Reference proteome</keyword>
<protein>
    <submittedName>
        <fullName evidence="4">DedA family protein</fullName>
    </submittedName>
</protein>
<comment type="similarity">
    <text evidence="1">Belongs to the DedA family.</text>
</comment>
<evidence type="ECO:0000256" key="1">
    <source>
        <dbReference type="ARBA" id="ARBA00010792"/>
    </source>
</evidence>
<proteinExistence type="inferred from homology"/>
<name>A0A974RZM3_PERPY</name>
<dbReference type="AlphaFoldDB" id="A0A974RZM3"/>
<dbReference type="InterPro" id="IPR051311">
    <property type="entry name" value="DedA_domain"/>
</dbReference>
<evidence type="ECO:0000313" key="5">
    <source>
        <dbReference type="Proteomes" id="UP000595254"/>
    </source>
</evidence>
<gene>
    <name evidence="4" type="ORF">I6J18_18060</name>
</gene>
<dbReference type="PANTHER" id="PTHR42709:SF9">
    <property type="entry name" value="ALKALINE PHOSPHATASE LIKE PROTEIN"/>
    <property type="match status" value="1"/>
</dbReference>
<keyword evidence="2" id="KW-1133">Transmembrane helix</keyword>
<dbReference type="GO" id="GO:0005886">
    <property type="term" value="C:plasma membrane"/>
    <property type="evidence" value="ECO:0007669"/>
    <property type="project" value="TreeGrafter"/>
</dbReference>
<dbReference type="KEGG" id="ppsr:I6J18_18060"/>
<feature type="transmembrane region" description="Helical" evidence="2">
    <location>
        <begin position="12"/>
        <end position="29"/>
    </location>
</feature>
<feature type="transmembrane region" description="Helical" evidence="2">
    <location>
        <begin position="135"/>
        <end position="157"/>
    </location>
</feature>
<sequence>MDIAKELIAQYGYFAIYGMLALGVIGLPVPDEILMTFVGYLTSTSVLNFKLAVLVSFLGAITGMMGSFFLGRKLGKPLLTSHGKWIKLTPARLAMAERWFERYGPWTIVIGYYIPGIRHLTCYFSGISGMGKRQYFLYAGVGSLSWCIVFNLIGYYIGVIT</sequence>
<keyword evidence="2" id="KW-0472">Membrane</keyword>
<dbReference type="RefSeq" id="WP_040372426.1">
    <property type="nucleotide sequence ID" value="NZ_CP068053.1"/>
</dbReference>
<evidence type="ECO:0000256" key="2">
    <source>
        <dbReference type="SAM" id="Phobius"/>
    </source>
</evidence>
<organism evidence="4 5">
    <name type="scientific">Peribacillus psychrosaccharolyticus</name>
    <name type="common">Bacillus psychrosaccharolyticus</name>
    <dbReference type="NCBI Taxonomy" id="1407"/>
    <lineage>
        <taxon>Bacteria</taxon>
        <taxon>Bacillati</taxon>
        <taxon>Bacillota</taxon>
        <taxon>Bacilli</taxon>
        <taxon>Bacillales</taxon>
        <taxon>Bacillaceae</taxon>
        <taxon>Peribacillus</taxon>
    </lineage>
</organism>
<keyword evidence="2" id="KW-0812">Transmembrane</keyword>
<feature type="transmembrane region" description="Helical" evidence="2">
    <location>
        <begin position="49"/>
        <end position="70"/>
    </location>
</feature>
<dbReference type="Proteomes" id="UP000595254">
    <property type="component" value="Chromosome"/>
</dbReference>
<dbReference type="EMBL" id="CP068053">
    <property type="protein sequence ID" value="QQS99487.1"/>
    <property type="molecule type" value="Genomic_DNA"/>
</dbReference>
<evidence type="ECO:0000313" key="4">
    <source>
        <dbReference type="EMBL" id="QQS99487.1"/>
    </source>
</evidence>
<accession>A0A974RZM3</accession>